<keyword evidence="2" id="KW-1185">Reference proteome</keyword>
<proteinExistence type="predicted"/>
<dbReference type="Ensembl" id="ENSPSNT00000028867.1">
    <property type="protein sequence ID" value="ENSPSNP00000025684.1"/>
    <property type="gene ID" value="ENSPSNG00000018713.1"/>
</dbReference>
<sequence>SHSFSFLWSNDSWLHTVLSVPYLMRNSCLFPLPPPTIRDVTEKVPIINTVVGKKWVLISAGDLVVVGCQHAFFHIGLLLQGLMLADYNSVASHFRFI</sequence>
<evidence type="ECO:0000313" key="2">
    <source>
        <dbReference type="Proteomes" id="UP000694554"/>
    </source>
</evidence>
<dbReference type="AlphaFoldDB" id="A0A8C9E8L3"/>
<dbReference type="GeneTree" id="ENSGT00910000147616"/>
<protein>
    <submittedName>
        <fullName evidence="1">Uncharacterized protein</fullName>
    </submittedName>
</protein>
<reference evidence="1" key="2">
    <citation type="submission" date="2025-08" db="UniProtKB">
        <authorList>
            <consortium name="Ensembl"/>
        </authorList>
    </citation>
    <scope>IDENTIFICATION</scope>
</reference>
<dbReference type="Proteomes" id="UP000694554">
    <property type="component" value="Chromosome 15"/>
</dbReference>
<accession>A0A8C9E8L3</accession>
<name>A0A8C9E8L3_PHOSS</name>
<organism evidence="1 2">
    <name type="scientific">Phocoena sinus</name>
    <name type="common">Vaquita</name>
    <dbReference type="NCBI Taxonomy" id="42100"/>
    <lineage>
        <taxon>Eukaryota</taxon>
        <taxon>Metazoa</taxon>
        <taxon>Chordata</taxon>
        <taxon>Craniata</taxon>
        <taxon>Vertebrata</taxon>
        <taxon>Euteleostomi</taxon>
        <taxon>Mammalia</taxon>
        <taxon>Eutheria</taxon>
        <taxon>Laurasiatheria</taxon>
        <taxon>Artiodactyla</taxon>
        <taxon>Whippomorpha</taxon>
        <taxon>Cetacea</taxon>
        <taxon>Odontoceti</taxon>
        <taxon>Phocoenidae</taxon>
        <taxon>Phocoena</taxon>
    </lineage>
</organism>
<reference evidence="1" key="1">
    <citation type="submission" date="2019-08" db="EMBL/GenBank/DDBJ databases">
        <title>Phocoena sinus (Vaquita) genome, mPhoSin1, primary haplotype.</title>
        <authorList>
            <person name="Morin P."/>
            <person name="Mountcastle J."/>
            <person name="Fungtammasan C."/>
            <person name="Rhie A."/>
            <person name="Rojas-Bracho L."/>
            <person name="Smith C.R."/>
            <person name="Taylor B.L."/>
            <person name="Gulland F.M.D."/>
            <person name="Musser W."/>
            <person name="Houck M."/>
            <person name="Haase B."/>
            <person name="Paez S."/>
            <person name="Howe K."/>
            <person name="Torrance J."/>
            <person name="Formenti G."/>
            <person name="Phillippy A."/>
            <person name="Ryder O."/>
            <person name="Jarvis E.D."/>
            <person name="Fedrigo O."/>
        </authorList>
    </citation>
    <scope>NUCLEOTIDE SEQUENCE [LARGE SCALE GENOMIC DNA]</scope>
</reference>
<evidence type="ECO:0000313" key="1">
    <source>
        <dbReference type="Ensembl" id="ENSPSNP00000025684.1"/>
    </source>
</evidence>
<reference evidence="1" key="3">
    <citation type="submission" date="2025-09" db="UniProtKB">
        <authorList>
            <consortium name="Ensembl"/>
        </authorList>
    </citation>
    <scope>IDENTIFICATION</scope>
</reference>